<sequence>YLQAKCHLLSRLQEPSQQHLPDLGPYSCYDNIPVPNIEDVTGEADNCEGTVMVEHVSDGVDPGCSGTVARTYRLTDECGNSADITQMIHINYNIALTPPPNVYAGTVSCPDDAIAPPAPDEIIDGCGRTVTPILVGPTFYPNPITCEGSIVWTYKYTACVGVVAYWTYTYLIDYSGGLTLPENTTSTVSCVELALEQPTAPPDIIDGCGRTVSPELFSTNAIPDPAECGGEVVWTFEYIACDGNTVAYWTHTYLIECVELNVRVYLEGPFVSGGSMTTDLNVNHLLPGQDKLLSPNFTVQLFATWTPFGQPYDAAPWNYSDNLGMQFGDASSPMATGSETPYPADVVDWVLVTVREGGILPANNIWRCAGWLMSNGDITFPEDCGCLTVLPSEDYYVMIEHRNHLGVLSDGPVTKINGTESLQWDFTTQDSYRPYVFRDGQKEVETGVWAMYAGNGNQDPGVAAINSADQTVWKTDQNGINYLFGDFNLNVVANSGDETVWKNNQNATSAIIFY</sequence>
<gene>
    <name evidence="2" type="ORF">EZS27_025658</name>
</gene>
<feature type="domain" description="HYR-like" evidence="1">
    <location>
        <begin position="27"/>
        <end position="90"/>
    </location>
</feature>
<reference evidence="2" key="1">
    <citation type="submission" date="2019-03" db="EMBL/GenBank/DDBJ databases">
        <title>Single cell metagenomics reveals metabolic interactions within the superorganism composed of flagellate Streblomastix strix and complex community of Bacteroidetes bacteria on its surface.</title>
        <authorList>
            <person name="Treitli S.C."/>
            <person name="Kolisko M."/>
            <person name="Husnik F."/>
            <person name="Keeling P."/>
            <person name="Hampl V."/>
        </authorList>
    </citation>
    <scope>NUCLEOTIDE SEQUENCE</scope>
    <source>
        <strain evidence="2">STM</strain>
    </source>
</reference>
<dbReference type="Pfam" id="PF23237">
    <property type="entry name" value="HYR_4C"/>
    <property type="match status" value="3"/>
</dbReference>
<feature type="non-terminal residue" evidence="2">
    <location>
        <position position="1"/>
    </location>
</feature>
<dbReference type="EMBL" id="SNRY01002437">
    <property type="protein sequence ID" value="KAA6325089.1"/>
    <property type="molecule type" value="Genomic_DNA"/>
</dbReference>
<feature type="domain" description="HYR-like" evidence="1">
    <location>
        <begin position="104"/>
        <end position="172"/>
    </location>
</feature>
<evidence type="ECO:0000313" key="2">
    <source>
        <dbReference type="EMBL" id="KAA6325089.1"/>
    </source>
</evidence>
<proteinExistence type="predicted"/>
<accession>A0A5J4QV13</accession>
<protein>
    <recommendedName>
        <fullName evidence="1">HYR-like domain-containing protein</fullName>
    </recommendedName>
</protein>
<feature type="domain" description="HYR-like" evidence="1">
    <location>
        <begin position="179"/>
        <end position="255"/>
    </location>
</feature>
<comment type="caution">
    <text evidence="2">The sequence shown here is derived from an EMBL/GenBank/DDBJ whole genome shotgun (WGS) entry which is preliminary data.</text>
</comment>
<dbReference type="InterPro" id="IPR057078">
    <property type="entry name" value="HYR-4C"/>
</dbReference>
<name>A0A5J4QV13_9ZZZZ</name>
<evidence type="ECO:0000259" key="1">
    <source>
        <dbReference type="Pfam" id="PF23237"/>
    </source>
</evidence>
<dbReference type="AlphaFoldDB" id="A0A5J4QV13"/>
<organism evidence="2">
    <name type="scientific">termite gut metagenome</name>
    <dbReference type="NCBI Taxonomy" id="433724"/>
    <lineage>
        <taxon>unclassified sequences</taxon>
        <taxon>metagenomes</taxon>
        <taxon>organismal metagenomes</taxon>
    </lineage>
</organism>